<feature type="compositionally biased region" description="Basic residues" evidence="3">
    <location>
        <begin position="354"/>
        <end position="364"/>
    </location>
</feature>
<dbReference type="InterPro" id="IPR004088">
    <property type="entry name" value="KH_dom_type_1"/>
</dbReference>
<proteinExistence type="predicted"/>
<dbReference type="SMART" id="SM00322">
    <property type="entry name" value="KH"/>
    <property type="match status" value="3"/>
</dbReference>
<dbReference type="SUPFAM" id="SSF54791">
    <property type="entry name" value="Eukaryotic type KH-domain (KH-domain type I)"/>
    <property type="match status" value="3"/>
</dbReference>
<dbReference type="EMBL" id="FNXT01001304">
    <property type="protein sequence ID" value="SZX78119.1"/>
    <property type="molecule type" value="Genomic_DNA"/>
</dbReference>
<feature type="domain" description="K Homology" evidence="4">
    <location>
        <begin position="148"/>
        <end position="221"/>
    </location>
</feature>
<reference evidence="6 7" key="1">
    <citation type="submission" date="2016-10" db="EMBL/GenBank/DDBJ databases">
        <authorList>
            <person name="Cai Z."/>
        </authorList>
    </citation>
    <scope>NUCLEOTIDE SEQUENCE [LARGE SCALE GENOMIC DNA]</scope>
</reference>
<keyword evidence="7" id="KW-1185">Reference proteome</keyword>
<evidence type="ECO:0000256" key="1">
    <source>
        <dbReference type="ARBA" id="ARBA00022737"/>
    </source>
</evidence>
<dbReference type="PANTHER" id="PTHR10288">
    <property type="entry name" value="KH DOMAIN CONTAINING RNA BINDING PROTEIN"/>
    <property type="match status" value="1"/>
</dbReference>
<organism evidence="6 7">
    <name type="scientific">Tetradesmus obliquus</name>
    <name type="common">Green alga</name>
    <name type="synonym">Acutodesmus obliquus</name>
    <dbReference type="NCBI Taxonomy" id="3088"/>
    <lineage>
        <taxon>Eukaryota</taxon>
        <taxon>Viridiplantae</taxon>
        <taxon>Chlorophyta</taxon>
        <taxon>core chlorophytes</taxon>
        <taxon>Chlorophyceae</taxon>
        <taxon>CS clade</taxon>
        <taxon>Sphaeropleales</taxon>
        <taxon>Scenedesmaceae</taxon>
        <taxon>Tetradesmus</taxon>
    </lineage>
</organism>
<accession>A0A383WLS5</accession>
<dbReference type="EMBL" id="FNXT01000982">
    <property type="protein sequence ID" value="SZX70242.1"/>
    <property type="molecule type" value="Genomic_DNA"/>
</dbReference>
<dbReference type="InterPro" id="IPR004087">
    <property type="entry name" value="KH_dom"/>
</dbReference>
<evidence type="ECO:0000256" key="3">
    <source>
        <dbReference type="SAM" id="MobiDB-lite"/>
    </source>
</evidence>
<keyword evidence="2" id="KW-0694">RNA-binding</keyword>
<dbReference type="Gene3D" id="3.30.1370.10">
    <property type="entry name" value="K Homology domain, type 1"/>
    <property type="match status" value="3"/>
</dbReference>
<feature type="region of interest" description="Disordered" evidence="3">
    <location>
        <begin position="335"/>
        <end position="364"/>
    </location>
</feature>
<dbReference type="PROSITE" id="PS50084">
    <property type="entry name" value="KH_TYPE_1"/>
    <property type="match status" value="3"/>
</dbReference>
<evidence type="ECO:0000313" key="5">
    <source>
        <dbReference type="EMBL" id="SZX70242.1"/>
    </source>
</evidence>
<keyword evidence="1" id="KW-0677">Repeat</keyword>
<sequence>MADTEQAVEVPEVEHDVEDDVPEVEHEGGELGDEEAPASTACDNLPGVAADTPSGGQPVIAKLLISNAAAGSVIGKGGQTIEQIQKNSGARVQLSRAGEFYPGTSERVLLLSGTLHSVLTSVFLMLEKLPKEPVMAMGRAAGKPREDAHAQVKMAVSRKLCGAVIGQKGATIRDFMADSGAVIRVQPLSELTPSDSERLISVSGGRDKVLRAVALILNTLSADDKFGSYMDLTLQLANTQGLIPAVRTSTARSVLAGAKATLLMALQDEDVGAVLGKKGQTLTQIQQNAKVTIKISDRNKMDPLTHEREVAISGSYAAIQLAAAMISEKLSQNKPRMSYASDGHDDELDENGHHGGHGHHHGYM</sequence>
<dbReference type="AlphaFoldDB" id="A0A383WLS5"/>
<feature type="domain" description="K Homology" evidence="4">
    <location>
        <begin position="258"/>
        <end position="331"/>
    </location>
</feature>
<dbReference type="Pfam" id="PF00013">
    <property type="entry name" value="KH_1"/>
    <property type="match status" value="3"/>
</dbReference>
<dbReference type="OrthoDB" id="441329at2759"/>
<feature type="domain" description="K Homology" evidence="4">
    <location>
        <begin position="57"/>
        <end position="130"/>
    </location>
</feature>
<evidence type="ECO:0000256" key="2">
    <source>
        <dbReference type="PROSITE-ProRule" id="PRU00117"/>
    </source>
</evidence>
<dbReference type="Proteomes" id="UP000256970">
    <property type="component" value="Unassembled WGS sequence"/>
</dbReference>
<evidence type="ECO:0000259" key="4">
    <source>
        <dbReference type="SMART" id="SM00322"/>
    </source>
</evidence>
<name>A0A383WLS5_TETOB</name>
<evidence type="ECO:0000313" key="6">
    <source>
        <dbReference type="EMBL" id="SZX78119.1"/>
    </source>
</evidence>
<protein>
    <recommendedName>
        <fullName evidence="4">K Homology domain-containing protein</fullName>
    </recommendedName>
</protein>
<feature type="region of interest" description="Disordered" evidence="3">
    <location>
        <begin position="1"/>
        <end position="38"/>
    </location>
</feature>
<dbReference type="InterPro" id="IPR036612">
    <property type="entry name" value="KH_dom_type_1_sf"/>
</dbReference>
<gene>
    <name evidence="5" type="ORF">BQ4739_LOCUS10468</name>
    <name evidence="6" type="ORF">BQ4739_LOCUS18438</name>
</gene>
<evidence type="ECO:0000313" key="7">
    <source>
        <dbReference type="Proteomes" id="UP000256970"/>
    </source>
</evidence>
<dbReference type="CDD" id="cd22437">
    <property type="entry name" value="KH-I_BTR1_rpt2"/>
    <property type="match status" value="1"/>
</dbReference>
<dbReference type="GO" id="GO:0003723">
    <property type="term" value="F:RNA binding"/>
    <property type="evidence" value="ECO:0007669"/>
    <property type="project" value="UniProtKB-UniRule"/>
</dbReference>